<evidence type="ECO:0000313" key="1">
    <source>
        <dbReference type="EMBL" id="KAK8951808.1"/>
    </source>
</evidence>
<reference evidence="1 2" key="1">
    <citation type="journal article" date="2022" name="Nat. Plants">
        <title>Genomes of leafy and leafless Platanthera orchids illuminate the evolution of mycoheterotrophy.</title>
        <authorList>
            <person name="Li M.H."/>
            <person name="Liu K.W."/>
            <person name="Li Z."/>
            <person name="Lu H.C."/>
            <person name="Ye Q.L."/>
            <person name="Zhang D."/>
            <person name="Wang J.Y."/>
            <person name="Li Y.F."/>
            <person name="Zhong Z.M."/>
            <person name="Liu X."/>
            <person name="Yu X."/>
            <person name="Liu D.K."/>
            <person name="Tu X.D."/>
            <person name="Liu B."/>
            <person name="Hao Y."/>
            <person name="Liao X.Y."/>
            <person name="Jiang Y.T."/>
            <person name="Sun W.H."/>
            <person name="Chen J."/>
            <person name="Chen Y.Q."/>
            <person name="Ai Y."/>
            <person name="Zhai J.W."/>
            <person name="Wu S.S."/>
            <person name="Zhou Z."/>
            <person name="Hsiao Y.Y."/>
            <person name="Wu W.L."/>
            <person name="Chen Y.Y."/>
            <person name="Lin Y.F."/>
            <person name="Hsu J.L."/>
            <person name="Li C.Y."/>
            <person name="Wang Z.W."/>
            <person name="Zhao X."/>
            <person name="Zhong W.Y."/>
            <person name="Ma X.K."/>
            <person name="Ma L."/>
            <person name="Huang J."/>
            <person name="Chen G.Z."/>
            <person name="Huang M.Z."/>
            <person name="Huang L."/>
            <person name="Peng D.H."/>
            <person name="Luo Y.B."/>
            <person name="Zou S.Q."/>
            <person name="Chen S.P."/>
            <person name="Lan S."/>
            <person name="Tsai W.C."/>
            <person name="Van de Peer Y."/>
            <person name="Liu Z.J."/>
        </authorList>
    </citation>
    <scope>NUCLEOTIDE SEQUENCE [LARGE SCALE GENOMIC DNA]</scope>
    <source>
        <strain evidence="1">Lor287</strain>
    </source>
</reference>
<keyword evidence="2" id="KW-1185">Reference proteome</keyword>
<comment type="caution">
    <text evidence="1">The sequence shown here is derived from an EMBL/GenBank/DDBJ whole genome shotgun (WGS) entry which is preliminary data.</text>
</comment>
<dbReference type="Proteomes" id="UP001418222">
    <property type="component" value="Unassembled WGS sequence"/>
</dbReference>
<dbReference type="AlphaFoldDB" id="A0AAP0GCV1"/>
<name>A0AAP0GCV1_9ASPA</name>
<evidence type="ECO:0000313" key="2">
    <source>
        <dbReference type="Proteomes" id="UP001418222"/>
    </source>
</evidence>
<proteinExistence type="predicted"/>
<dbReference type="EMBL" id="JBBWWQ010000003">
    <property type="protein sequence ID" value="KAK8951808.1"/>
    <property type="molecule type" value="Genomic_DNA"/>
</dbReference>
<gene>
    <name evidence="1" type="ORF">KSP39_PZI004306</name>
</gene>
<protein>
    <submittedName>
        <fullName evidence="1">Uncharacterized protein</fullName>
    </submittedName>
</protein>
<sequence length="89" mass="9741">MQIVKRLANDAGALDAFVSIVSGPPWPNPMSLMPKVTIHVLLLWVIRIPSPPLMGQLGNISPLFLCSSLMLVCICWKELATALLMTDQL</sequence>
<accession>A0AAP0GCV1</accession>
<organism evidence="1 2">
    <name type="scientific">Platanthera zijinensis</name>
    <dbReference type="NCBI Taxonomy" id="2320716"/>
    <lineage>
        <taxon>Eukaryota</taxon>
        <taxon>Viridiplantae</taxon>
        <taxon>Streptophyta</taxon>
        <taxon>Embryophyta</taxon>
        <taxon>Tracheophyta</taxon>
        <taxon>Spermatophyta</taxon>
        <taxon>Magnoliopsida</taxon>
        <taxon>Liliopsida</taxon>
        <taxon>Asparagales</taxon>
        <taxon>Orchidaceae</taxon>
        <taxon>Orchidoideae</taxon>
        <taxon>Orchideae</taxon>
        <taxon>Orchidinae</taxon>
        <taxon>Platanthera</taxon>
    </lineage>
</organism>